<sequence>MVRLDVVGEGQTEANLVYYGGGSFERSFKSTRQRKLYLTRLLMNQFIAVKELINDFTFAHPELSAKETCSSGSARRRTSPWMMMMNETVMEHKQQHSAVPKTTLEEELAERKKSLRLRELALLQTVLELRIKKKNFKM</sequence>
<name>A0ABM0X6X8_CAMSA</name>
<evidence type="ECO:0000313" key="1">
    <source>
        <dbReference type="Proteomes" id="UP000694864"/>
    </source>
</evidence>
<dbReference type="GeneID" id="104760416"/>
<keyword evidence="1" id="KW-1185">Reference proteome</keyword>
<dbReference type="RefSeq" id="XP_010481639.1">
    <property type="nucleotide sequence ID" value="XM_010483337.2"/>
</dbReference>
<evidence type="ECO:0000313" key="2">
    <source>
        <dbReference type="RefSeq" id="XP_010481639.1"/>
    </source>
</evidence>
<organism evidence="1 2">
    <name type="scientific">Camelina sativa</name>
    <name type="common">False flax</name>
    <name type="synonym">Myagrum sativum</name>
    <dbReference type="NCBI Taxonomy" id="90675"/>
    <lineage>
        <taxon>Eukaryota</taxon>
        <taxon>Viridiplantae</taxon>
        <taxon>Streptophyta</taxon>
        <taxon>Embryophyta</taxon>
        <taxon>Tracheophyta</taxon>
        <taxon>Spermatophyta</taxon>
        <taxon>Magnoliopsida</taxon>
        <taxon>eudicotyledons</taxon>
        <taxon>Gunneridae</taxon>
        <taxon>Pentapetalae</taxon>
        <taxon>rosids</taxon>
        <taxon>malvids</taxon>
        <taxon>Brassicales</taxon>
        <taxon>Brassicaceae</taxon>
        <taxon>Camelineae</taxon>
        <taxon>Camelina</taxon>
    </lineage>
</organism>
<proteinExistence type="predicted"/>
<gene>
    <name evidence="2" type="primary">LOC104760416</name>
</gene>
<reference evidence="2" key="2">
    <citation type="submission" date="2025-08" db="UniProtKB">
        <authorList>
            <consortium name="RefSeq"/>
        </authorList>
    </citation>
    <scope>IDENTIFICATION</scope>
    <source>
        <tissue evidence="2">Leaf</tissue>
    </source>
</reference>
<reference evidence="1" key="1">
    <citation type="journal article" date="2014" name="Nat. Commun.">
        <title>The emerging biofuel crop Camelina sativa retains a highly undifferentiated hexaploid genome structure.</title>
        <authorList>
            <person name="Kagale S."/>
            <person name="Koh C."/>
            <person name="Nixon J."/>
            <person name="Bollina V."/>
            <person name="Clarke W.E."/>
            <person name="Tuteja R."/>
            <person name="Spillane C."/>
            <person name="Robinson S.J."/>
            <person name="Links M.G."/>
            <person name="Clarke C."/>
            <person name="Higgins E.E."/>
            <person name="Huebert T."/>
            <person name="Sharpe A.G."/>
            <person name="Parkin I.A."/>
        </authorList>
    </citation>
    <scope>NUCLEOTIDE SEQUENCE [LARGE SCALE GENOMIC DNA]</scope>
    <source>
        <strain evidence="1">cv. DH55</strain>
    </source>
</reference>
<accession>A0ABM0X6X8</accession>
<dbReference type="Proteomes" id="UP000694864">
    <property type="component" value="Chromosome 18"/>
</dbReference>
<protein>
    <submittedName>
        <fullName evidence="2">Uncharacterized protein LOC104760416</fullName>
    </submittedName>
</protein>